<dbReference type="Proteomes" id="UP000799750">
    <property type="component" value="Unassembled WGS sequence"/>
</dbReference>
<evidence type="ECO:0000313" key="1">
    <source>
        <dbReference type="EMBL" id="KAF2500160.1"/>
    </source>
</evidence>
<keyword evidence="2" id="KW-1185">Reference proteome</keyword>
<protein>
    <submittedName>
        <fullName evidence="1">Uncharacterized protein</fullName>
    </submittedName>
</protein>
<accession>A0A6A6R8H6</accession>
<reference evidence="1" key="1">
    <citation type="journal article" date="2020" name="Stud. Mycol.">
        <title>101 Dothideomycetes genomes: a test case for predicting lifestyles and emergence of pathogens.</title>
        <authorList>
            <person name="Haridas S."/>
            <person name="Albert R."/>
            <person name="Binder M."/>
            <person name="Bloem J."/>
            <person name="Labutti K."/>
            <person name="Salamov A."/>
            <person name="Andreopoulos B."/>
            <person name="Baker S."/>
            <person name="Barry K."/>
            <person name="Bills G."/>
            <person name="Bluhm B."/>
            <person name="Cannon C."/>
            <person name="Castanera R."/>
            <person name="Culley D."/>
            <person name="Daum C."/>
            <person name="Ezra D."/>
            <person name="Gonzalez J."/>
            <person name="Henrissat B."/>
            <person name="Kuo A."/>
            <person name="Liang C."/>
            <person name="Lipzen A."/>
            <person name="Lutzoni F."/>
            <person name="Magnuson J."/>
            <person name="Mondo S."/>
            <person name="Nolan M."/>
            <person name="Ohm R."/>
            <person name="Pangilinan J."/>
            <person name="Park H.-J."/>
            <person name="Ramirez L."/>
            <person name="Alfaro M."/>
            <person name="Sun H."/>
            <person name="Tritt A."/>
            <person name="Yoshinaga Y."/>
            <person name="Zwiers L.-H."/>
            <person name="Turgeon B."/>
            <person name="Goodwin S."/>
            <person name="Spatafora J."/>
            <person name="Crous P."/>
            <person name="Grigoriev I."/>
        </authorList>
    </citation>
    <scope>NUCLEOTIDE SEQUENCE</scope>
    <source>
        <strain evidence="1">CBS 269.34</strain>
    </source>
</reference>
<dbReference type="AlphaFoldDB" id="A0A6A6R8H6"/>
<proteinExistence type="predicted"/>
<sequence length="155" mass="16404">MLPVCPMYAAPVLALRRPASHSLSQRLPRSVSPLRCSLRRAVVTAASHGRWPQPPPSWVVGPSCATRCRSLVSPQASSKSQGLPACQGHGGELLGSAGGGRVHGWTAGRGLLKRQTQTRWSFINQILNASTLSGLFRDPPGALVGPANRLIIAKC</sequence>
<gene>
    <name evidence="1" type="ORF">BU16DRAFT_238272</name>
</gene>
<evidence type="ECO:0000313" key="2">
    <source>
        <dbReference type="Proteomes" id="UP000799750"/>
    </source>
</evidence>
<organism evidence="1 2">
    <name type="scientific">Lophium mytilinum</name>
    <dbReference type="NCBI Taxonomy" id="390894"/>
    <lineage>
        <taxon>Eukaryota</taxon>
        <taxon>Fungi</taxon>
        <taxon>Dikarya</taxon>
        <taxon>Ascomycota</taxon>
        <taxon>Pezizomycotina</taxon>
        <taxon>Dothideomycetes</taxon>
        <taxon>Pleosporomycetidae</taxon>
        <taxon>Mytilinidiales</taxon>
        <taxon>Mytilinidiaceae</taxon>
        <taxon>Lophium</taxon>
    </lineage>
</organism>
<name>A0A6A6R8H6_9PEZI</name>
<dbReference type="EMBL" id="MU004183">
    <property type="protein sequence ID" value="KAF2500160.1"/>
    <property type="molecule type" value="Genomic_DNA"/>
</dbReference>